<evidence type="ECO:0000259" key="1">
    <source>
        <dbReference type="Pfam" id="PF01979"/>
    </source>
</evidence>
<gene>
    <name evidence="2" type="ORF">GCM10009776_00400</name>
</gene>
<accession>A0ABP5BEI8</accession>
<dbReference type="PANTHER" id="PTHR43135:SF3">
    <property type="entry name" value="ALPHA-D-RIBOSE 1-METHYLPHOSPHONATE 5-TRIPHOSPHATE DIPHOSPHATASE"/>
    <property type="match status" value="1"/>
</dbReference>
<keyword evidence="3" id="KW-1185">Reference proteome</keyword>
<sequence length="359" mass="36537">MATVLRNVHVFDGDGFSDPRDVALAGGVVVEDAGPDADIVDGAGGYLVPGLIDCHIHLAGPHTQELLAAAGVTTGLDMSSPAPLVNAMRGRAGVADIRSAMMATTSPVSAHAERMKDIPAAREALVPSAADAEQAVDLRVAQGADYLKIVIDLPGFDAETVDALVAAAHARGLRTVAHASRSDAVAMAEAAGIDVLTHAPLDRPVEAAQAERLAAAGTVVVPTLTMMRGITDVLRTAGVHGPSYQAARESVRALHKAGVPILAGTDANETPAAPASPPFGSSLHDELELLVEAGLTPVEALRAATSVAAEHFGLADRGTIAPGLRADLVLLEADPTADISATRSIRGVWLAGERLAGSA</sequence>
<dbReference type="Gene3D" id="2.30.40.10">
    <property type="entry name" value="Urease, subunit C, domain 1"/>
    <property type="match status" value="1"/>
</dbReference>
<protein>
    <submittedName>
        <fullName evidence="2">Amidohydrolase family protein</fullName>
    </submittedName>
</protein>
<dbReference type="Proteomes" id="UP001499933">
    <property type="component" value="Unassembled WGS sequence"/>
</dbReference>
<dbReference type="Gene3D" id="3.40.50.10910">
    <property type="entry name" value="Amidohydrolase"/>
    <property type="match status" value="1"/>
</dbReference>
<dbReference type="Gene3D" id="1.20.58.520">
    <property type="entry name" value="Amidohydrolase"/>
    <property type="match status" value="1"/>
</dbReference>
<evidence type="ECO:0000313" key="2">
    <source>
        <dbReference type="EMBL" id="GAA1942543.1"/>
    </source>
</evidence>
<organism evidence="2 3">
    <name type="scientific">Microbacterium deminutum</name>
    <dbReference type="NCBI Taxonomy" id="344164"/>
    <lineage>
        <taxon>Bacteria</taxon>
        <taxon>Bacillati</taxon>
        <taxon>Actinomycetota</taxon>
        <taxon>Actinomycetes</taxon>
        <taxon>Micrococcales</taxon>
        <taxon>Microbacteriaceae</taxon>
        <taxon>Microbacterium</taxon>
    </lineage>
</organism>
<dbReference type="Gene3D" id="3.30.110.90">
    <property type="entry name" value="Amidohydrolase"/>
    <property type="match status" value="1"/>
</dbReference>
<dbReference type="PANTHER" id="PTHR43135">
    <property type="entry name" value="ALPHA-D-RIBOSE 1-METHYLPHOSPHONATE 5-TRIPHOSPHATE DIPHOSPHATASE"/>
    <property type="match status" value="1"/>
</dbReference>
<proteinExistence type="predicted"/>
<dbReference type="RefSeq" id="WP_344089951.1">
    <property type="nucleotide sequence ID" value="NZ_BAAAOG010000001.1"/>
</dbReference>
<dbReference type="InterPro" id="IPR032466">
    <property type="entry name" value="Metal_Hydrolase"/>
</dbReference>
<dbReference type="InterPro" id="IPR006680">
    <property type="entry name" value="Amidohydro-rel"/>
</dbReference>
<reference evidence="3" key="1">
    <citation type="journal article" date="2019" name="Int. J. Syst. Evol. Microbiol.">
        <title>The Global Catalogue of Microorganisms (GCM) 10K type strain sequencing project: providing services to taxonomists for standard genome sequencing and annotation.</title>
        <authorList>
            <consortium name="The Broad Institute Genomics Platform"/>
            <consortium name="The Broad Institute Genome Sequencing Center for Infectious Disease"/>
            <person name="Wu L."/>
            <person name="Ma J."/>
        </authorList>
    </citation>
    <scope>NUCLEOTIDE SEQUENCE [LARGE SCALE GENOMIC DNA]</scope>
    <source>
        <strain evidence="3">JCM 14901</strain>
    </source>
</reference>
<dbReference type="EMBL" id="BAAAOG010000001">
    <property type="protein sequence ID" value="GAA1942543.1"/>
    <property type="molecule type" value="Genomic_DNA"/>
</dbReference>
<name>A0ABP5BEI8_9MICO</name>
<dbReference type="InterPro" id="IPR051781">
    <property type="entry name" value="Metallo-dep_Hydrolase"/>
</dbReference>
<dbReference type="SUPFAM" id="SSF51556">
    <property type="entry name" value="Metallo-dependent hydrolases"/>
    <property type="match status" value="1"/>
</dbReference>
<dbReference type="InterPro" id="IPR011059">
    <property type="entry name" value="Metal-dep_hydrolase_composite"/>
</dbReference>
<evidence type="ECO:0000313" key="3">
    <source>
        <dbReference type="Proteomes" id="UP001499933"/>
    </source>
</evidence>
<comment type="caution">
    <text evidence="2">The sequence shown here is derived from an EMBL/GenBank/DDBJ whole genome shotgun (WGS) entry which is preliminary data.</text>
</comment>
<dbReference type="Pfam" id="PF01979">
    <property type="entry name" value="Amidohydro_1"/>
    <property type="match status" value="1"/>
</dbReference>
<feature type="domain" description="Amidohydrolase-related" evidence="1">
    <location>
        <begin position="46"/>
        <end position="353"/>
    </location>
</feature>
<dbReference type="SUPFAM" id="SSF51338">
    <property type="entry name" value="Composite domain of metallo-dependent hydrolases"/>
    <property type="match status" value="1"/>
</dbReference>